<dbReference type="Proteomes" id="UP000192596">
    <property type="component" value="Unassembled WGS sequence"/>
</dbReference>
<organism evidence="1 2">
    <name type="scientific">Cryoendolithus antarcticus</name>
    <dbReference type="NCBI Taxonomy" id="1507870"/>
    <lineage>
        <taxon>Eukaryota</taxon>
        <taxon>Fungi</taxon>
        <taxon>Dikarya</taxon>
        <taxon>Ascomycota</taxon>
        <taxon>Pezizomycotina</taxon>
        <taxon>Dothideomycetes</taxon>
        <taxon>Dothideomycetidae</taxon>
        <taxon>Cladosporiales</taxon>
        <taxon>Cladosporiaceae</taxon>
        <taxon>Cryoendolithus</taxon>
    </lineage>
</organism>
<keyword evidence="2" id="KW-1185">Reference proteome</keyword>
<proteinExistence type="predicted"/>
<dbReference type="EMBL" id="NAJO01000055">
    <property type="protein sequence ID" value="OQN97351.1"/>
    <property type="molecule type" value="Genomic_DNA"/>
</dbReference>
<sequence>MKPLRSLSLPYMSLLGRTSREASNWEWHKVLPSSLRSLTLTSHLSENECNDEPSWEDEDEDLMATFMTLLDWMAMDATRGQQSAFALILDGLCDQHFPNRQQQQELDLLCKERHIQFSLTKLPWGKYPGQRWPPA</sequence>
<gene>
    <name evidence="1" type="ORF">B0A48_16415</name>
</gene>
<evidence type="ECO:0000313" key="1">
    <source>
        <dbReference type="EMBL" id="OQN97351.1"/>
    </source>
</evidence>
<evidence type="ECO:0000313" key="2">
    <source>
        <dbReference type="Proteomes" id="UP000192596"/>
    </source>
</evidence>
<protein>
    <submittedName>
        <fullName evidence="1">Uncharacterized protein</fullName>
    </submittedName>
</protein>
<reference evidence="2" key="1">
    <citation type="submission" date="2017-03" db="EMBL/GenBank/DDBJ databases">
        <title>Genomes of endolithic fungi from Antarctica.</title>
        <authorList>
            <person name="Coleine C."/>
            <person name="Masonjones S."/>
            <person name="Stajich J.E."/>
        </authorList>
    </citation>
    <scope>NUCLEOTIDE SEQUENCE [LARGE SCALE GENOMIC DNA]</scope>
    <source>
        <strain evidence="2">CCFEE 5527</strain>
    </source>
</reference>
<accession>A0A1V8SEU6</accession>
<name>A0A1V8SEU6_9PEZI</name>
<dbReference type="InParanoid" id="A0A1V8SEU6"/>
<dbReference type="AlphaFoldDB" id="A0A1V8SEU6"/>
<comment type="caution">
    <text evidence="1">The sequence shown here is derived from an EMBL/GenBank/DDBJ whole genome shotgun (WGS) entry which is preliminary data.</text>
</comment>